<protein>
    <submittedName>
        <fullName evidence="2">Uncharacterized protein</fullName>
    </submittedName>
</protein>
<evidence type="ECO:0000313" key="3">
    <source>
        <dbReference type="Proteomes" id="UP000026962"/>
    </source>
</evidence>
<keyword evidence="3" id="KW-1185">Reference proteome</keyword>
<reference evidence="2" key="1">
    <citation type="submission" date="2015-04" db="UniProtKB">
        <authorList>
            <consortium name="EnsemblPlants"/>
        </authorList>
    </citation>
    <scope>IDENTIFICATION</scope>
</reference>
<evidence type="ECO:0000313" key="2">
    <source>
        <dbReference type="EnsemblPlants" id="OPUNC08G06050.1"/>
    </source>
</evidence>
<evidence type="ECO:0000256" key="1">
    <source>
        <dbReference type="SAM" id="MobiDB-lite"/>
    </source>
</evidence>
<dbReference type="EnsemblPlants" id="OPUNC08G06050.1">
    <property type="protein sequence ID" value="OPUNC08G06050.1"/>
    <property type="gene ID" value="OPUNC08G06050"/>
</dbReference>
<dbReference type="Proteomes" id="UP000026962">
    <property type="component" value="Chromosome 8"/>
</dbReference>
<organism evidence="2">
    <name type="scientific">Oryza punctata</name>
    <name type="common">Red rice</name>
    <dbReference type="NCBI Taxonomy" id="4537"/>
    <lineage>
        <taxon>Eukaryota</taxon>
        <taxon>Viridiplantae</taxon>
        <taxon>Streptophyta</taxon>
        <taxon>Embryophyta</taxon>
        <taxon>Tracheophyta</taxon>
        <taxon>Spermatophyta</taxon>
        <taxon>Magnoliopsida</taxon>
        <taxon>Liliopsida</taxon>
        <taxon>Poales</taxon>
        <taxon>Poaceae</taxon>
        <taxon>BOP clade</taxon>
        <taxon>Oryzoideae</taxon>
        <taxon>Oryzeae</taxon>
        <taxon>Oryzinae</taxon>
        <taxon>Oryza</taxon>
    </lineage>
</organism>
<accession>A0A0E0LSE6</accession>
<dbReference type="Gramene" id="OPUNC08G06050.1">
    <property type="protein sequence ID" value="OPUNC08G06050.1"/>
    <property type="gene ID" value="OPUNC08G06050"/>
</dbReference>
<feature type="region of interest" description="Disordered" evidence="1">
    <location>
        <begin position="106"/>
        <end position="125"/>
    </location>
</feature>
<name>A0A0E0LSE6_ORYPU</name>
<proteinExistence type="predicted"/>
<dbReference type="HOGENOM" id="CLU_1819005_0_0_1"/>
<dbReference type="AlphaFoldDB" id="A0A0E0LSE6"/>
<reference evidence="2" key="2">
    <citation type="submission" date="2018-05" db="EMBL/GenBank/DDBJ databases">
        <title>OpunRS2 (Oryza punctata Reference Sequence Version 2).</title>
        <authorList>
            <person name="Zhang J."/>
            <person name="Kudrna D."/>
            <person name="Lee S."/>
            <person name="Talag J."/>
            <person name="Welchert J."/>
            <person name="Wing R.A."/>
        </authorList>
    </citation>
    <scope>NUCLEOTIDE SEQUENCE [LARGE SCALE GENOMIC DNA]</scope>
</reference>
<sequence length="142" mass="15599">MNRRDLLLRGDKMKVAEALRQGIVDGGVDDMVAAATVKTPWWRGGFGALVAELCSSKDGAAGRACMAYDLTRNRGAREEHWKKTWRRAKNIRAKLPFYMLTRVSSSPPPMTEAKHHAGEEHDDLGGGGCNTQVVLCATTKFP</sequence>